<dbReference type="PANTHER" id="PTHR45980">
    <property type="match status" value="1"/>
</dbReference>
<keyword evidence="2" id="KW-0472">Membrane</keyword>
<keyword evidence="5" id="KW-1185">Reference proteome</keyword>
<dbReference type="InterPro" id="IPR001254">
    <property type="entry name" value="Trypsin_dom"/>
</dbReference>
<dbReference type="Pfam" id="PF00089">
    <property type="entry name" value="Trypsin"/>
    <property type="match status" value="1"/>
</dbReference>
<dbReference type="AlphaFoldDB" id="A0A843X8H9"/>
<name>A0A843X8H9_COLES</name>
<feature type="compositionally biased region" description="Basic residues" evidence="1">
    <location>
        <begin position="1"/>
        <end position="13"/>
    </location>
</feature>
<dbReference type="GO" id="GO:0004252">
    <property type="term" value="F:serine-type endopeptidase activity"/>
    <property type="evidence" value="ECO:0007669"/>
    <property type="project" value="InterPro"/>
</dbReference>
<dbReference type="EMBL" id="NMUH01006610">
    <property type="protein sequence ID" value="MQM15629.1"/>
    <property type="molecule type" value="Genomic_DNA"/>
</dbReference>
<feature type="transmembrane region" description="Helical" evidence="2">
    <location>
        <begin position="439"/>
        <end position="459"/>
    </location>
</feature>
<feature type="domain" description="Peptidase S1" evidence="3">
    <location>
        <begin position="144"/>
        <end position="185"/>
    </location>
</feature>
<dbReference type="GO" id="GO:0006508">
    <property type="term" value="P:proteolysis"/>
    <property type="evidence" value="ECO:0007669"/>
    <property type="project" value="InterPro"/>
</dbReference>
<dbReference type="InterPro" id="IPR043504">
    <property type="entry name" value="Peptidase_S1_PA_chymotrypsin"/>
</dbReference>
<proteinExistence type="predicted"/>
<dbReference type="FunFam" id="2.40.10.10:FF:000131">
    <property type="entry name" value="Protease Do-like 9"/>
    <property type="match status" value="1"/>
</dbReference>
<organism evidence="4 5">
    <name type="scientific">Colocasia esculenta</name>
    <name type="common">Wild taro</name>
    <name type="synonym">Arum esculentum</name>
    <dbReference type="NCBI Taxonomy" id="4460"/>
    <lineage>
        <taxon>Eukaryota</taxon>
        <taxon>Viridiplantae</taxon>
        <taxon>Streptophyta</taxon>
        <taxon>Embryophyta</taxon>
        <taxon>Tracheophyta</taxon>
        <taxon>Spermatophyta</taxon>
        <taxon>Magnoliopsida</taxon>
        <taxon>Liliopsida</taxon>
        <taxon>Araceae</taxon>
        <taxon>Aroideae</taxon>
        <taxon>Colocasieae</taxon>
        <taxon>Colocasia</taxon>
    </lineage>
</organism>
<evidence type="ECO:0000256" key="2">
    <source>
        <dbReference type="SAM" id="Phobius"/>
    </source>
</evidence>
<keyword evidence="2" id="KW-1133">Transmembrane helix</keyword>
<keyword evidence="2" id="KW-0812">Transmembrane</keyword>
<evidence type="ECO:0000313" key="5">
    <source>
        <dbReference type="Proteomes" id="UP000652761"/>
    </source>
</evidence>
<gene>
    <name evidence="4" type="ORF">Taro_048578</name>
</gene>
<feature type="region of interest" description="Disordered" evidence="1">
    <location>
        <begin position="1"/>
        <end position="99"/>
    </location>
</feature>
<dbReference type="PANTHER" id="PTHR45980:SF18">
    <property type="entry name" value="PROTEASE DO-LIKE 9"/>
    <property type="match status" value="1"/>
</dbReference>
<reference evidence="4" key="1">
    <citation type="submission" date="2017-07" db="EMBL/GenBank/DDBJ databases">
        <title>Taro Niue Genome Assembly and Annotation.</title>
        <authorList>
            <person name="Atibalentja N."/>
            <person name="Keating K."/>
            <person name="Fields C.J."/>
        </authorList>
    </citation>
    <scope>NUCLEOTIDE SEQUENCE</scope>
    <source>
        <strain evidence="4">Niue_2</strain>
        <tissue evidence="4">Leaf</tissue>
    </source>
</reference>
<comment type="caution">
    <text evidence="4">The sequence shown here is derived from an EMBL/GenBank/DDBJ whole genome shotgun (WGS) entry which is preliminary data.</text>
</comment>
<protein>
    <recommendedName>
        <fullName evidence="3">Peptidase S1 domain-containing protein</fullName>
    </recommendedName>
</protein>
<feature type="transmembrane region" description="Helical" evidence="2">
    <location>
        <begin position="466"/>
        <end position="489"/>
    </location>
</feature>
<accession>A0A843X8H9</accession>
<dbReference type="InterPro" id="IPR009003">
    <property type="entry name" value="Peptidase_S1_PA"/>
</dbReference>
<evidence type="ECO:0000256" key="1">
    <source>
        <dbReference type="SAM" id="MobiDB-lite"/>
    </source>
</evidence>
<dbReference type="OrthoDB" id="4217619at2759"/>
<dbReference type="Gene3D" id="2.40.10.10">
    <property type="entry name" value="Trypsin-like serine proteases"/>
    <property type="match status" value="1"/>
</dbReference>
<sequence>MVEHKKKRGRPRNSKVADPQTTGIPGAPSSAASPMDDGEPAETSSPSPHRRGRRRKSLAEGDDGGIKEVSGRARRAKRAQPHLGAKKGPASPLRSSLPVVNNGGECCDQVVMAEQPPRWEEVVRVVPSMDAVVKVFCVHTEPNFSLPWQRKRQYSSSSSGFIIAGRRVLTNAHCVEHYTQVKLKKRGSDTKYVATVLAIGTECDIGVNVWSQRRRPGRAGPYRGALGGRDKGRCRDLVSRRDRVVVATRCPVASGFVSRRPSPSRYYRDGLWGRDSSCGRLGCFRGPVVCRRVPQDRLCPQDLLVGNAAGCLPAFSDRSQRFGVVLVVLPRLFARCLALEGLPHSEVVSVAWDPHPREPVEGGLGRRGVRSAFLAHTRQSLVSLPLFALVPEPRGGVRREAAAWPGCGVACVVCSVAALSRPCAGEEAGARLASRACGLRVPLLAASGGGLVAVVVTAFSSRRFQVFLVARACTVVIAWLCLVSMGVVARDGTGVCSFPTWRCVRGPGWFCLCTEHCFRFVPNSVGFCGSRVFLAALAGEGLVIPTGPCSRGSPPYFLQLGARRRGSSVSDGLRRRLWRRVVVSNSESECFELLYPSELRVVFCKSSGYAP</sequence>
<evidence type="ECO:0000313" key="4">
    <source>
        <dbReference type="EMBL" id="MQM15629.1"/>
    </source>
</evidence>
<dbReference type="SUPFAM" id="SSF50494">
    <property type="entry name" value="Trypsin-like serine proteases"/>
    <property type="match status" value="1"/>
</dbReference>
<dbReference type="Proteomes" id="UP000652761">
    <property type="component" value="Unassembled WGS sequence"/>
</dbReference>
<evidence type="ECO:0000259" key="3">
    <source>
        <dbReference type="Pfam" id="PF00089"/>
    </source>
</evidence>